<name>A0A381S8A4_9ZZZZ</name>
<dbReference type="InterPro" id="IPR037185">
    <property type="entry name" value="EmrE-like"/>
</dbReference>
<dbReference type="EMBL" id="UINC01002789">
    <property type="protein sequence ID" value="SVA00325.1"/>
    <property type="molecule type" value="Genomic_DNA"/>
</dbReference>
<sequence length="46" mass="4992">EIVLAPIWVWLIVDETPAANTVIGGAVILVALVWVATHPKISLQHH</sequence>
<organism evidence="2">
    <name type="scientific">marine metagenome</name>
    <dbReference type="NCBI Taxonomy" id="408172"/>
    <lineage>
        <taxon>unclassified sequences</taxon>
        <taxon>metagenomes</taxon>
        <taxon>ecological metagenomes</taxon>
    </lineage>
</organism>
<protein>
    <recommendedName>
        <fullName evidence="3">EamA domain-containing protein</fullName>
    </recommendedName>
</protein>
<feature type="transmembrane region" description="Helical" evidence="1">
    <location>
        <begin position="18"/>
        <end position="37"/>
    </location>
</feature>
<keyword evidence="1" id="KW-0812">Transmembrane</keyword>
<feature type="non-terminal residue" evidence="2">
    <location>
        <position position="1"/>
    </location>
</feature>
<reference evidence="2" key="1">
    <citation type="submission" date="2018-05" db="EMBL/GenBank/DDBJ databases">
        <authorList>
            <person name="Lanie J.A."/>
            <person name="Ng W.-L."/>
            <person name="Kazmierczak K.M."/>
            <person name="Andrzejewski T.M."/>
            <person name="Davidsen T.M."/>
            <person name="Wayne K.J."/>
            <person name="Tettelin H."/>
            <person name="Glass J.I."/>
            <person name="Rusch D."/>
            <person name="Podicherti R."/>
            <person name="Tsui H.-C.T."/>
            <person name="Winkler M.E."/>
        </authorList>
    </citation>
    <scope>NUCLEOTIDE SEQUENCE</scope>
</reference>
<evidence type="ECO:0000256" key="1">
    <source>
        <dbReference type="SAM" id="Phobius"/>
    </source>
</evidence>
<evidence type="ECO:0000313" key="2">
    <source>
        <dbReference type="EMBL" id="SVA00325.1"/>
    </source>
</evidence>
<keyword evidence="1" id="KW-1133">Transmembrane helix</keyword>
<keyword evidence="1" id="KW-0472">Membrane</keyword>
<accession>A0A381S8A4</accession>
<proteinExistence type="predicted"/>
<dbReference type="AlphaFoldDB" id="A0A381S8A4"/>
<gene>
    <name evidence="2" type="ORF">METZ01_LOCUS53179</name>
</gene>
<dbReference type="SUPFAM" id="SSF103481">
    <property type="entry name" value="Multidrug resistance efflux transporter EmrE"/>
    <property type="match status" value="1"/>
</dbReference>
<evidence type="ECO:0008006" key="3">
    <source>
        <dbReference type="Google" id="ProtNLM"/>
    </source>
</evidence>